<accession>A0A6J8F0E1</accession>
<dbReference type="Proteomes" id="UP000507470">
    <property type="component" value="Unassembled WGS sequence"/>
</dbReference>
<protein>
    <submittedName>
        <fullName evidence="1">Uncharacterized protein</fullName>
    </submittedName>
</protein>
<dbReference type="EMBL" id="CACVKT020010428">
    <property type="protein sequence ID" value="CAC5426369.1"/>
    <property type="molecule type" value="Genomic_DNA"/>
</dbReference>
<name>A0A6J8F0E1_MYTCO</name>
<gene>
    <name evidence="1" type="ORF">MCOR_58085</name>
</gene>
<keyword evidence="2" id="KW-1185">Reference proteome</keyword>
<dbReference type="OrthoDB" id="10435975at2759"/>
<evidence type="ECO:0000313" key="2">
    <source>
        <dbReference type="Proteomes" id="UP000507470"/>
    </source>
</evidence>
<proteinExistence type="predicted"/>
<sequence length="213" mass="24217">MQQINLKYKADDIVSSVLSSKTFGAVSVEKTSSSVKLRSEKEKQAQIMSLVQRQPKKIDKLLLHPPLNINLAEIRSVEIHGCSISPNGNMIFVDYRNKKLILLKENRKLVKNIDCTNSTFGVACISNESVAVTKTYSVEVINTEIEQVDKCFKLSYYPDGVVHFKTELMWSVKEKGIQRVDLQKGEIITVVKDERMPTMTYLTTDGKNFYHPK</sequence>
<dbReference type="AlphaFoldDB" id="A0A6J8F0E1"/>
<dbReference type="InterPro" id="IPR011044">
    <property type="entry name" value="Quino_amine_DH_bsu"/>
</dbReference>
<evidence type="ECO:0000313" key="1">
    <source>
        <dbReference type="EMBL" id="CAC5426369.1"/>
    </source>
</evidence>
<dbReference type="SUPFAM" id="SSF50969">
    <property type="entry name" value="YVTN repeat-like/Quinoprotein amine dehydrogenase"/>
    <property type="match status" value="1"/>
</dbReference>
<organism evidence="1 2">
    <name type="scientific">Mytilus coruscus</name>
    <name type="common">Sea mussel</name>
    <dbReference type="NCBI Taxonomy" id="42192"/>
    <lineage>
        <taxon>Eukaryota</taxon>
        <taxon>Metazoa</taxon>
        <taxon>Spiralia</taxon>
        <taxon>Lophotrochozoa</taxon>
        <taxon>Mollusca</taxon>
        <taxon>Bivalvia</taxon>
        <taxon>Autobranchia</taxon>
        <taxon>Pteriomorphia</taxon>
        <taxon>Mytilida</taxon>
        <taxon>Mytiloidea</taxon>
        <taxon>Mytilidae</taxon>
        <taxon>Mytilinae</taxon>
        <taxon>Mytilus</taxon>
    </lineage>
</organism>
<reference evidence="1 2" key="1">
    <citation type="submission" date="2020-06" db="EMBL/GenBank/DDBJ databases">
        <authorList>
            <person name="Li R."/>
            <person name="Bekaert M."/>
        </authorList>
    </citation>
    <scope>NUCLEOTIDE SEQUENCE [LARGE SCALE GENOMIC DNA]</scope>
    <source>
        <strain evidence="2">wild</strain>
    </source>
</reference>